<dbReference type="SUPFAM" id="SSF53756">
    <property type="entry name" value="UDP-Glycosyltransferase/glycogen phosphorylase"/>
    <property type="match status" value="1"/>
</dbReference>
<accession>A0A7S2ZXD1</accession>
<dbReference type="PANTHER" id="PTHR10788">
    <property type="entry name" value="TREHALOSE-6-PHOSPHATE SYNTHASE"/>
    <property type="match status" value="1"/>
</dbReference>
<dbReference type="Pfam" id="PF00982">
    <property type="entry name" value="Glyco_transf_20"/>
    <property type="match status" value="1"/>
</dbReference>
<dbReference type="EMBL" id="HBHW01028251">
    <property type="protein sequence ID" value="CAE0053831.1"/>
    <property type="molecule type" value="Transcribed_RNA"/>
</dbReference>
<dbReference type="AlphaFoldDB" id="A0A7S2ZXD1"/>
<dbReference type="GO" id="GO:0004805">
    <property type="term" value="F:trehalose-phosphatase activity"/>
    <property type="evidence" value="ECO:0007669"/>
    <property type="project" value="TreeGrafter"/>
</dbReference>
<protein>
    <recommendedName>
        <fullName evidence="2">Trehalose-6-phosphate synthase</fullName>
    </recommendedName>
</protein>
<dbReference type="InterPro" id="IPR001830">
    <property type="entry name" value="Glyco_trans_20"/>
</dbReference>
<name>A0A7S2ZXD1_9RHOD</name>
<dbReference type="GO" id="GO:0005992">
    <property type="term" value="P:trehalose biosynthetic process"/>
    <property type="evidence" value="ECO:0007669"/>
    <property type="project" value="InterPro"/>
</dbReference>
<reference evidence="1" key="1">
    <citation type="submission" date="2021-01" db="EMBL/GenBank/DDBJ databases">
        <authorList>
            <person name="Corre E."/>
            <person name="Pelletier E."/>
            <person name="Niang G."/>
            <person name="Scheremetjew M."/>
            <person name="Finn R."/>
            <person name="Kale V."/>
            <person name="Holt S."/>
            <person name="Cochrane G."/>
            <person name="Meng A."/>
            <person name="Brown T."/>
            <person name="Cohen L."/>
        </authorList>
    </citation>
    <scope>NUCLEOTIDE SEQUENCE</scope>
    <source>
        <strain evidence="1">CCMP 769</strain>
    </source>
</reference>
<proteinExistence type="predicted"/>
<gene>
    <name evidence="1" type="ORF">RMAR00112_LOCUS21860</name>
</gene>
<dbReference type="GO" id="GO:0005829">
    <property type="term" value="C:cytosol"/>
    <property type="evidence" value="ECO:0007669"/>
    <property type="project" value="TreeGrafter"/>
</dbReference>
<evidence type="ECO:0008006" key="2">
    <source>
        <dbReference type="Google" id="ProtNLM"/>
    </source>
</evidence>
<sequence>MLRVQFPENFTLIRFGSVFDVLPYGSREEPLSCFTKGFVKVKGESAPDLKSVLFFSWRSSLAAKERSQTYLCSPLEGVLWPVFHMVNYIPDGGESTYDEALWHVYMIVNRKFKEAIVGRFHEGVDSIWIHDYHLMLLPSMLRRDLDRCRIGFFLHTPWPSSEMYRNLPWRVQLLEGMLGSSILGFHLFDYARHFLSACVRLLDLEQKLTRGALTVEHHGRISALLKD</sequence>
<organism evidence="1">
    <name type="scientific">Rhodosorus marinus</name>
    <dbReference type="NCBI Taxonomy" id="101924"/>
    <lineage>
        <taxon>Eukaryota</taxon>
        <taxon>Rhodophyta</taxon>
        <taxon>Stylonematophyceae</taxon>
        <taxon>Stylonematales</taxon>
        <taxon>Stylonemataceae</taxon>
        <taxon>Rhodosorus</taxon>
    </lineage>
</organism>
<evidence type="ECO:0000313" key="1">
    <source>
        <dbReference type="EMBL" id="CAE0053831.1"/>
    </source>
</evidence>
<dbReference type="PANTHER" id="PTHR10788:SF106">
    <property type="entry name" value="BCDNA.GH08860"/>
    <property type="match status" value="1"/>
</dbReference>
<dbReference type="GO" id="GO:0003825">
    <property type="term" value="F:alpha,alpha-trehalose-phosphate synthase (UDP-forming) activity"/>
    <property type="evidence" value="ECO:0007669"/>
    <property type="project" value="TreeGrafter"/>
</dbReference>
<dbReference type="Gene3D" id="3.40.50.2000">
    <property type="entry name" value="Glycogen Phosphorylase B"/>
    <property type="match status" value="1"/>
</dbReference>